<organism evidence="4 5">
    <name type="scientific">Zooshikella ganghwensis</name>
    <dbReference type="NCBI Taxonomy" id="202772"/>
    <lineage>
        <taxon>Bacteria</taxon>
        <taxon>Pseudomonadati</taxon>
        <taxon>Pseudomonadota</taxon>
        <taxon>Gammaproteobacteria</taxon>
        <taxon>Oceanospirillales</taxon>
        <taxon>Zooshikellaceae</taxon>
        <taxon>Zooshikella</taxon>
    </lineage>
</organism>
<feature type="transmembrane region" description="Helical" evidence="2">
    <location>
        <begin position="18"/>
        <end position="40"/>
    </location>
</feature>
<dbReference type="Proteomes" id="UP000257039">
    <property type="component" value="Unassembled WGS sequence"/>
</dbReference>
<dbReference type="InterPro" id="IPR003362">
    <property type="entry name" value="Bact_transf"/>
</dbReference>
<dbReference type="Pfam" id="PF02397">
    <property type="entry name" value="Bac_transf"/>
    <property type="match status" value="1"/>
</dbReference>
<dbReference type="PANTHER" id="PTHR30576:SF0">
    <property type="entry name" value="UNDECAPRENYL-PHOSPHATE N-ACETYLGALACTOSAMINYL 1-PHOSPHATE TRANSFERASE-RELATED"/>
    <property type="match status" value="1"/>
</dbReference>
<keyword evidence="2" id="KW-0812">Transmembrane</keyword>
<evidence type="ECO:0000313" key="5">
    <source>
        <dbReference type="Proteomes" id="UP000257039"/>
    </source>
</evidence>
<dbReference type="EMBL" id="NDXW01000001">
    <property type="protein sequence ID" value="RDH46828.1"/>
    <property type="molecule type" value="Genomic_DNA"/>
</dbReference>
<protein>
    <submittedName>
        <fullName evidence="4">Sugar transferase</fullName>
    </submittedName>
</protein>
<keyword evidence="4" id="KW-0808">Transferase</keyword>
<dbReference type="PANTHER" id="PTHR30576">
    <property type="entry name" value="COLANIC BIOSYNTHESIS UDP-GLUCOSE LIPID CARRIER TRANSFERASE"/>
    <property type="match status" value="1"/>
</dbReference>
<evidence type="ECO:0000256" key="1">
    <source>
        <dbReference type="ARBA" id="ARBA00006464"/>
    </source>
</evidence>
<evidence type="ECO:0000259" key="3">
    <source>
        <dbReference type="Pfam" id="PF02397"/>
    </source>
</evidence>
<name>A0A4P9VT29_9GAMM</name>
<feature type="domain" description="Bacterial sugar transferase" evidence="3">
    <location>
        <begin position="17"/>
        <end position="204"/>
    </location>
</feature>
<evidence type="ECO:0000313" key="4">
    <source>
        <dbReference type="EMBL" id="RDH46828.1"/>
    </source>
</evidence>
<keyword evidence="2" id="KW-1133">Transmembrane helix</keyword>
<accession>A0A4P9VT29</accession>
<keyword evidence="2" id="KW-0472">Membrane</keyword>
<proteinExistence type="inferred from homology"/>
<keyword evidence="5" id="KW-1185">Reference proteome</keyword>
<gene>
    <name evidence="4" type="ORF">B9G39_22085</name>
</gene>
<evidence type="ECO:0000256" key="2">
    <source>
        <dbReference type="SAM" id="Phobius"/>
    </source>
</evidence>
<comment type="similarity">
    <text evidence="1">Belongs to the bacterial sugar transferase family.</text>
</comment>
<dbReference type="GO" id="GO:0016780">
    <property type="term" value="F:phosphotransferase activity, for other substituted phosphate groups"/>
    <property type="evidence" value="ECO:0007669"/>
    <property type="project" value="TreeGrafter"/>
</dbReference>
<sequence length="210" mass="24337">MEAAEPKSSWGLSLRNRIWSATVASLLLLLLSPLLIFIAISIKYTSYGPVFFIQERTGYKGRRFKMIKFRSMVENAEDLKKHFYHLNKHGKHSVDFKIDKDPRRTFIGEWLRRFSLDELPNLFNVIKGDMRLVGPRPTSFSAHDYPDQGLVRLAVYPGITGLWQIGGRSQLNFDERVKLDLQYIENQGFWFDLKILFLTPIRVLEGKGAS</sequence>
<dbReference type="AlphaFoldDB" id="A0A4P9VT29"/>
<comment type="caution">
    <text evidence="4">The sequence shown here is derived from an EMBL/GenBank/DDBJ whole genome shotgun (WGS) entry which is preliminary data.</text>
</comment>
<reference evidence="4 5" key="1">
    <citation type="submission" date="2017-04" db="EMBL/GenBank/DDBJ databases">
        <title>Draft genome sequence of Zooshikella ganghwensis VG4 isolated from Red Sea sediments.</title>
        <authorList>
            <person name="Rehman Z."/>
            <person name="Alam I."/>
            <person name="Kamau A."/>
            <person name="Bajic V."/>
            <person name="Leiknes T."/>
        </authorList>
    </citation>
    <scope>NUCLEOTIDE SEQUENCE [LARGE SCALE GENOMIC DNA]</scope>
    <source>
        <strain evidence="4 5">VG4</strain>
    </source>
</reference>